<protein>
    <submittedName>
        <fullName evidence="1">Uncharacterized protein</fullName>
    </submittedName>
</protein>
<name>A0A0W8E4X6_9ZZZZ</name>
<sequence length="63" mass="7104">MNRGDMFTVYLEGVMITVCVVGTYHEEYTGEEIAILAVVSQENIVHIPLTELDAIFPTKKFLN</sequence>
<gene>
    <name evidence="1" type="ORF">ASZ90_018855</name>
</gene>
<organism evidence="1">
    <name type="scientific">hydrocarbon metagenome</name>
    <dbReference type="NCBI Taxonomy" id="938273"/>
    <lineage>
        <taxon>unclassified sequences</taxon>
        <taxon>metagenomes</taxon>
        <taxon>ecological metagenomes</taxon>
    </lineage>
</organism>
<dbReference type="EMBL" id="LNQE01001870">
    <property type="protein sequence ID" value="KUG03712.1"/>
    <property type="molecule type" value="Genomic_DNA"/>
</dbReference>
<proteinExistence type="predicted"/>
<accession>A0A0W8E4X6</accession>
<reference evidence="1" key="1">
    <citation type="journal article" date="2015" name="Proc. Natl. Acad. Sci. U.S.A.">
        <title>Networks of energetic and metabolic interactions define dynamics in microbial communities.</title>
        <authorList>
            <person name="Embree M."/>
            <person name="Liu J.K."/>
            <person name="Al-Bassam M.M."/>
            <person name="Zengler K."/>
        </authorList>
    </citation>
    <scope>NUCLEOTIDE SEQUENCE</scope>
</reference>
<comment type="caution">
    <text evidence="1">The sequence shown here is derived from an EMBL/GenBank/DDBJ whole genome shotgun (WGS) entry which is preliminary data.</text>
</comment>
<evidence type="ECO:0000313" key="1">
    <source>
        <dbReference type="EMBL" id="KUG03712.1"/>
    </source>
</evidence>
<dbReference type="AlphaFoldDB" id="A0A0W8E4X6"/>